<evidence type="ECO:0000313" key="4">
    <source>
        <dbReference type="EMBL" id="TVT39477.1"/>
    </source>
</evidence>
<dbReference type="InterPro" id="IPR013320">
    <property type="entry name" value="ConA-like_dom_sf"/>
</dbReference>
<dbReference type="PROSITE" id="PS51762">
    <property type="entry name" value="GH16_2"/>
    <property type="match status" value="1"/>
</dbReference>
<keyword evidence="4" id="KW-0378">Hydrolase</keyword>
<comment type="similarity">
    <text evidence="1">Belongs to the glycosyl hydrolase 16 family.</text>
</comment>
<evidence type="ECO:0000256" key="2">
    <source>
        <dbReference type="SAM" id="SignalP"/>
    </source>
</evidence>
<keyword evidence="5" id="KW-1185">Reference proteome</keyword>
<dbReference type="GO" id="GO:0005975">
    <property type="term" value="P:carbohydrate metabolic process"/>
    <property type="evidence" value="ECO:0007669"/>
    <property type="project" value="InterPro"/>
</dbReference>
<protein>
    <submittedName>
        <fullName evidence="4">Glycoside hydrolase family 16 protein</fullName>
    </submittedName>
</protein>
<dbReference type="SUPFAM" id="SSF49899">
    <property type="entry name" value="Concanavalin A-like lectins/glucanases"/>
    <property type="match status" value="1"/>
</dbReference>
<dbReference type="OrthoDB" id="9809583at2"/>
<dbReference type="PANTHER" id="PTHR10963:SF55">
    <property type="entry name" value="GLYCOSIDE HYDROLASE FAMILY 16 PROTEIN"/>
    <property type="match status" value="1"/>
</dbReference>
<sequence length="295" mass="32644">MPYLVTPTLLRSLSAGIALLLSSGGCTQEPPGPVIADTPTGGGTSTTVNADPRDFAQYTELKWSDDFDGSSLDQSKWVYEVKDVWYNNELQATTNRRDNVTVTGGNLNINAIKESYNGRSYTSGRIITKGKQDFNFGRVDVRAKLPKGKGIWPAIWMLGSNDSTTPWPACGEIDIMELRGSSPTVNNSTVHYGTSNADHKYKGTQYTLPANASADFSSDYHVFSLVRSLNQMRFYVDGNLYYTLTPNDVSPYPFNNPFYAILNLAVGGDFDGNPDASTTFPQTMLVDYVRYYQYK</sequence>
<reference evidence="4 5" key="1">
    <citation type="submission" date="2019-07" db="EMBL/GenBank/DDBJ databases">
        <title>Hymenobacter sp. straun FUR1 Genome sequencing and assembly.</title>
        <authorList>
            <person name="Chhetri G."/>
        </authorList>
    </citation>
    <scope>NUCLEOTIDE SEQUENCE [LARGE SCALE GENOMIC DNA]</scope>
    <source>
        <strain evidence="4 5">Fur1</strain>
    </source>
</reference>
<evidence type="ECO:0000256" key="1">
    <source>
        <dbReference type="ARBA" id="ARBA00006865"/>
    </source>
</evidence>
<proteinExistence type="inferred from homology"/>
<dbReference type="GO" id="GO:0004553">
    <property type="term" value="F:hydrolase activity, hydrolyzing O-glycosyl compounds"/>
    <property type="evidence" value="ECO:0007669"/>
    <property type="project" value="InterPro"/>
</dbReference>
<feature type="chain" id="PRO_5035323012" evidence="2">
    <location>
        <begin position="29"/>
        <end position="295"/>
    </location>
</feature>
<dbReference type="InterPro" id="IPR050546">
    <property type="entry name" value="Glycosyl_Hydrlase_16"/>
</dbReference>
<organism evidence="4 5">
    <name type="scientific">Hymenobacter setariae</name>
    <dbReference type="NCBI Taxonomy" id="2594794"/>
    <lineage>
        <taxon>Bacteria</taxon>
        <taxon>Pseudomonadati</taxon>
        <taxon>Bacteroidota</taxon>
        <taxon>Cytophagia</taxon>
        <taxon>Cytophagales</taxon>
        <taxon>Hymenobacteraceae</taxon>
        <taxon>Hymenobacter</taxon>
    </lineage>
</organism>
<keyword evidence="2" id="KW-0732">Signal</keyword>
<dbReference type="RefSeq" id="WP_144850377.1">
    <property type="nucleotide sequence ID" value="NZ_VMRJ01000004.1"/>
</dbReference>
<evidence type="ECO:0000259" key="3">
    <source>
        <dbReference type="PROSITE" id="PS51762"/>
    </source>
</evidence>
<evidence type="ECO:0000313" key="5">
    <source>
        <dbReference type="Proteomes" id="UP000317624"/>
    </source>
</evidence>
<accession>A0A558BSH8</accession>
<dbReference type="EMBL" id="VMRJ01000004">
    <property type="protein sequence ID" value="TVT39477.1"/>
    <property type="molecule type" value="Genomic_DNA"/>
</dbReference>
<dbReference type="Pfam" id="PF00722">
    <property type="entry name" value="Glyco_hydro_16"/>
    <property type="match status" value="1"/>
</dbReference>
<name>A0A558BSH8_9BACT</name>
<comment type="caution">
    <text evidence="4">The sequence shown here is derived from an EMBL/GenBank/DDBJ whole genome shotgun (WGS) entry which is preliminary data.</text>
</comment>
<dbReference type="CDD" id="cd08023">
    <property type="entry name" value="GH16_laminarinase_like"/>
    <property type="match status" value="1"/>
</dbReference>
<feature type="signal peptide" evidence="2">
    <location>
        <begin position="1"/>
        <end position="28"/>
    </location>
</feature>
<dbReference type="Gene3D" id="2.60.120.200">
    <property type="match status" value="1"/>
</dbReference>
<dbReference type="PANTHER" id="PTHR10963">
    <property type="entry name" value="GLYCOSYL HYDROLASE-RELATED"/>
    <property type="match status" value="1"/>
</dbReference>
<dbReference type="AlphaFoldDB" id="A0A558BSH8"/>
<dbReference type="Proteomes" id="UP000317624">
    <property type="component" value="Unassembled WGS sequence"/>
</dbReference>
<feature type="domain" description="GH16" evidence="3">
    <location>
        <begin position="46"/>
        <end position="295"/>
    </location>
</feature>
<dbReference type="InterPro" id="IPR000757">
    <property type="entry name" value="Beta-glucanase-like"/>
</dbReference>
<gene>
    <name evidence="4" type="ORF">FNT36_17675</name>
</gene>